<dbReference type="InterPro" id="IPR043872">
    <property type="entry name" value="DUF5832"/>
</dbReference>
<sequence>MSTQPSVENRTLPNGKENPKYVDLLDEDPTIAGQKFVCLSFISPEAILKKREHYLFEKFIQQWDLAKSMSKFQDFVNFISYKYTLDSAKLIEDYNEFIKEEEINLKKDSQLVENDYRTFLDKNEDRLNLEFNRKNDFQTSVRGLKIRGVFSNQEEAEIHSKKTRERDPNHDIYVGTVGTWLPFEPDAYKTGKVDFMEPELNRLHQEKTANEIKAKEAFDQRVKDAKRKAIEENVRKARESGNKLTQTLDDQGNLVGVNTMNFDDREVADDKAKDEYNKAVFDNANKFDKLD</sequence>
<dbReference type="AlphaFoldDB" id="A0A6C0IBV4"/>
<accession>A0A6C0IBV4</accession>
<evidence type="ECO:0000313" key="1">
    <source>
        <dbReference type="EMBL" id="QHT90508.1"/>
    </source>
</evidence>
<dbReference type="Pfam" id="PF19150">
    <property type="entry name" value="DUF5832"/>
    <property type="match status" value="1"/>
</dbReference>
<reference evidence="1" key="1">
    <citation type="journal article" date="2020" name="Nature">
        <title>Giant virus diversity and host interactions through global metagenomics.</title>
        <authorList>
            <person name="Schulz F."/>
            <person name="Roux S."/>
            <person name="Paez-Espino D."/>
            <person name="Jungbluth S."/>
            <person name="Walsh D.A."/>
            <person name="Denef V.J."/>
            <person name="McMahon K.D."/>
            <person name="Konstantinidis K.T."/>
            <person name="Eloe-Fadrosh E.A."/>
            <person name="Kyrpides N.C."/>
            <person name="Woyke T."/>
        </authorList>
    </citation>
    <scope>NUCLEOTIDE SEQUENCE</scope>
    <source>
        <strain evidence="1">GVMAG-M-3300023184-68</strain>
    </source>
</reference>
<organism evidence="1">
    <name type="scientific">viral metagenome</name>
    <dbReference type="NCBI Taxonomy" id="1070528"/>
    <lineage>
        <taxon>unclassified sequences</taxon>
        <taxon>metagenomes</taxon>
        <taxon>organismal metagenomes</taxon>
    </lineage>
</organism>
<protein>
    <submittedName>
        <fullName evidence="1">Uncharacterized protein</fullName>
    </submittedName>
</protein>
<proteinExistence type="predicted"/>
<name>A0A6C0IBV4_9ZZZZ</name>
<dbReference type="EMBL" id="MN740154">
    <property type="protein sequence ID" value="QHT90508.1"/>
    <property type="molecule type" value="Genomic_DNA"/>
</dbReference>